<organism evidence="3 4">
    <name type="scientific">Komagataeibacter melomenusus</name>
    <dbReference type="NCBI Taxonomy" id="2766578"/>
    <lineage>
        <taxon>Bacteria</taxon>
        <taxon>Pseudomonadati</taxon>
        <taxon>Pseudomonadota</taxon>
        <taxon>Alphaproteobacteria</taxon>
        <taxon>Acetobacterales</taxon>
        <taxon>Acetobacteraceae</taxon>
        <taxon>Komagataeibacter</taxon>
    </lineage>
</organism>
<gene>
    <name evidence="3" type="ORF">HNW77_05075</name>
</gene>
<reference evidence="3 4" key="1">
    <citation type="journal article" date="2020" name="Microorganisms">
        <title>Description of Komagataeibacter melaceti sp. nov. and Komagataeibacter melomenusus sp. nov. Isolated from Apple Cider Vinegar.</title>
        <authorList>
            <person name="Maric L."/>
            <person name="Cleenwerck I."/>
            <person name="Accetto T."/>
            <person name="Vandamme P."/>
            <person name="Trcek J."/>
        </authorList>
    </citation>
    <scope>NUCLEOTIDE SEQUENCE [LARGE SCALE GENOMIC DNA]</scope>
    <source>
        <strain evidence="3 4">AV436</strain>
    </source>
</reference>
<dbReference type="SUPFAM" id="SSF52129">
    <property type="entry name" value="Caspase-like"/>
    <property type="match status" value="1"/>
</dbReference>
<dbReference type="RefSeq" id="WP_172155822.1">
    <property type="nucleotide sequence ID" value="NZ_JABJWC010000008.1"/>
</dbReference>
<dbReference type="Pfam" id="PF00656">
    <property type="entry name" value="Peptidase_C14"/>
    <property type="match status" value="1"/>
</dbReference>
<evidence type="ECO:0000313" key="4">
    <source>
        <dbReference type="Proteomes" id="UP000623090"/>
    </source>
</evidence>
<feature type="domain" description="Peptidase C14 caspase" evidence="2">
    <location>
        <begin position="3"/>
        <end position="129"/>
    </location>
</feature>
<evidence type="ECO:0000313" key="3">
    <source>
        <dbReference type="EMBL" id="NPC65774.1"/>
    </source>
</evidence>
<dbReference type="Proteomes" id="UP000623090">
    <property type="component" value="Unassembled WGS sequence"/>
</dbReference>
<feature type="region of interest" description="Disordered" evidence="1">
    <location>
        <begin position="256"/>
        <end position="278"/>
    </location>
</feature>
<dbReference type="EMBL" id="JABJWC010000008">
    <property type="protein sequence ID" value="NPC65774.1"/>
    <property type="molecule type" value="Genomic_DNA"/>
</dbReference>
<protein>
    <submittedName>
        <fullName evidence="3">Caspase family protein</fullName>
    </submittedName>
</protein>
<keyword evidence="4" id="KW-1185">Reference proteome</keyword>
<evidence type="ECO:0000259" key="2">
    <source>
        <dbReference type="Pfam" id="PF00656"/>
    </source>
</evidence>
<proteinExistence type="predicted"/>
<name>A0ABX2ABQ8_9PROT</name>
<comment type="caution">
    <text evidence="3">The sequence shown here is derived from an EMBL/GenBank/DDBJ whole genome shotgun (WGS) entry which is preliminary data.</text>
</comment>
<sequence length="588" mass="65680">MVKLCLTIGVSKAQPLSFLPGAITAAMEMKKWADQADFNTKIITDDGGEPVTVSRIRTALLALLPGNEVVEAFILHFAGHGCRSGAEQNLWLPTDWNTELRAISVEVLKRRLYRHGIQNLTIVSDACRSLPTGMDMADLTPDGILPCGPYQETIPIIDRFNAVADGGQAYMLNGDEQSPARCIFSTVMLEGLSGHRSDSFDRYLKDCVTPESLDLFSKTRMTEISECYRLKCSPENIVGTPRDHIIYFRRNESGNGNFDTPRWPEPPQTPSSSAPDSEVIQSKITPPLNIVEKAAAATRVNTLQLDIRRNFTLGQRRFLPSTNLVVLGQPAVRIWTSMAPGFGVRRRCLHEWHVKVPCERSVQILIEFGDGIFASTVVYGGLLTILSRDEHGVIGWACASRWGEAQDQINSSVEAITNLQAGTLTADQVDSIAAQLRQMKHLNPILGTISSYLYDYSGDIDSIRRMAYFYCHYGQSIPFDIAYMGLLPIHWDRRGYSAEVPSVTAREVSSENRKLPHWVTRATDQISGSVAGLWPWLRQGWEFVEEPELESAESIRDAMPFLLPSQFTSFSREGAEILIRKFDMEPNF</sequence>
<dbReference type="InterPro" id="IPR029030">
    <property type="entry name" value="Caspase-like_dom_sf"/>
</dbReference>
<evidence type="ECO:0000256" key="1">
    <source>
        <dbReference type="SAM" id="MobiDB-lite"/>
    </source>
</evidence>
<dbReference type="Gene3D" id="3.40.50.1460">
    <property type="match status" value="1"/>
</dbReference>
<dbReference type="InterPro" id="IPR011600">
    <property type="entry name" value="Pept_C14_caspase"/>
</dbReference>
<accession>A0ABX2ABQ8</accession>